<gene>
    <name evidence="2" type="ORF">GCM10010123_38270</name>
</gene>
<proteinExistence type="predicted"/>
<evidence type="ECO:0008006" key="4">
    <source>
        <dbReference type="Google" id="ProtNLM"/>
    </source>
</evidence>
<sequence>MAPRLRHTLLAATTCATVVAAGAAPAAAADARAVPCVQKMAVVNNAGFVLGFTPTTRDGAQTPPSDQYPINQYRSLDLTLANLPANTEIRPVVSAVGGDTVPGNVYVSFCANGQTATYTVTGTTLDYTVTLIG</sequence>
<evidence type="ECO:0000313" key="3">
    <source>
        <dbReference type="Proteomes" id="UP000649739"/>
    </source>
</evidence>
<dbReference type="AlphaFoldDB" id="A0A8J3BHT2"/>
<dbReference type="EMBL" id="BMQB01000009">
    <property type="protein sequence ID" value="GGK04652.1"/>
    <property type="molecule type" value="Genomic_DNA"/>
</dbReference>
<evidence type="ECO:0000256" key="1">
    <source>
        <dbReference type="SAM" id="SignalP"/>
    </source>
</evidence>
<dbReference type="Proteomes" id="UP000649739">
    <property type="component" value="Unassembled WGS sequence"/>
</dbReference>
<name>A0A8J3BHT2_9ACTN</name>
<evidence type="ECO:0000313" key="2">
    <source>
        <dbReference type="EMBL" id="GGK04652.1"/>
    </source>
</evidence>
<feature type="signal peptide" evidence="1">
    <location>
        <begin position="1"/>
        <end position="20"/>
    </location>
</feature>
<protein>
    <recommendedName>
        <fullName evidence="4">Secreted protein</fullName>
    </recommendedName>
</protein>
<comment type="caution">
    <text evidence="2">The sequence shown here is derived from an EMBL/GenBank/DDBJ whole genome shotgun (WGS) entry which is preliminary data.</text>
</comment>
<reference evidence="2" key="2">
    <citation type="submission" date="2020-09" db="EMBL/GenBank/DDBJ databases">
        <authorList>
            <person name="Sun Q."/>
            <person name="Ohkuma M."/>
        </authorList>
    </citation>
    <scope>NUCLEOTIDE SEQUENCE</scope>
    <source>
        <strain evidence="2">JCM 3090</strain>
    </source>
</reference>
<keyword evidence="3" id="KW-1185">Reference proteome</keyword>
<keyword evidence="1" id="KW-0732">Signal</keyword>
<accession>A0A8J3BHT2</accession>
<reference evidence="2" key="1">
    <citation type="journal article" date="2014" name="Int. J. Syst. Evol. Microbiol.">
        <title>Complete genome sequence of Corynebacterium casei LMG S-19264T (=DSM 44701T), isolated from a smear-ripened cheese.</title>
        <authorList>
            <consortium name="US DOE Joint Genome Institute (JGI-PGF)"/>
            <person name="Walter F."/>
            <person name="Albersmeier A."/>
            <person name="Kalinowski J."/>
            <person name="Ruckert C."/>
        </authorList>
    </citation>
    <scope>NUCLEOTIDE SEQUENCE</scope>
    <source>
        <strain evidence="2">JCM 3090</strain>
    </source>
</reference>
<feature type="chain" id="PRO_5038525537" description="Secreted protein" evidence="1">
    <location>
        <begin position="21"/>
        <end position="133"/>
    </location>
</feature>
<dbReference type="RefSeq" id="WP_189171568.1">
    <property type="nucleotide sequence ID" value="NZ_BMQB01000009.1"/>
</dbReference>
<organism evidence="2 3">
    <name type="scientific">Pilimelia anulata</name>
    <dbReference type="NCBI Taxonomy" id="53371"/>
    <lineage>
        <taxon>Bacteria</taxon>
        <taxon>Bacillati</taxon>
        <taxon>Actinomycetota</taxon>
        <taxon>Actinomycetes</taxon>
        <taxon>Micromonosporales</taxon>
        <taxon>Micromonosporaceae</taxon>
        <taxon>Pilimelia</taxon>
    </lineage>
</organism>